<dbReference type="PANTHER" id="PTHR43847">
    <property type="entry name" value="BLL3993 PROTEIN"/>
    <property type="match status" value="1"/>
</dbReference>
<evidence type="ECO:0000256" key="2">
    <source>
        <dbReference type="ARBA" id="ARBA00022692"/>
    </source>
</evidence>
<organism evidence="6 7">
    <name type="scientific">Agromyces albus</name>
    <dbReference type="NCBI Taxonomy" id="205332"/>
    <lineage>
        <taxon>Bacteria</taxon>
        <taxon>Bacillati</taxon>
        <taxon>Actinomycetota</taxon>
        <taxon>Actinomycetes</taxon>
        <taxon>Micrococcales</taxon>
        <taxon>Microbacteriaceae</taxon>
        <taxon>Agromyces</taxon>
    </lineage>
</organism>
<dbReference type="AlphaFoldDB" id="A0A4Q2L9L2"/>
<dbReference type="InterPro" id="IPR052527">
    <property type="entry name" value="Metal_cation-efflux_comp"/>
</dbReference>
<evidence type="ECO:0000313" key="6">
    <source>
        <dbReference type="EMBL" id="RXZ73131.1"/>
    </source>
</evidence>
<evidence type="ECO:0000256" key="5">
    <source>
        <dbReference type="SAM" id="Phobius"/>
    </source>
</evidence>
<dbReference type="Pfam" id="PF04191">
    <property type="entry name" value="PEMT"/>
    <property type="match status" value="1"/>
</dbReference>
<gene>
    <name evidence="6" type="ORF">ESP51_00030</name>
</gene>
<protein>
    <submittedName>
        <fullName evidence="6">Isoprenylcysteine carboxylmethyltransferase family protein</fullName>
    </submittedName>
</protein>
<dbReference type="Proteomes" id="UP000293865">
    <property type="component" value="Unassembled WGS sequence"/>
</dbReference>
<evidence type="ECO:0000256" key="3">
    <source>
        <dbReference type="ARBA" id="ARBA00022989"/>
    </source>
</evidence>
<keyword evidence="6" id="KW-0808">Transferase</keyword>
<dbReference type="EMBL" id="SDPN01000001">
    <property type="protein sequence ID" value="RXZ73131.1"/>
    <property type="molecule type" value="Genomic_DNA"/>
</dbReference>
<evidence type="ECO:0000256" key="4">
    <source>
        <dbReference type="ARBA" id="ARBA00023136"/>
    </source>
</evidence>
<proteinExistence type="predicted"/>
<dbReference type="RefSeq" id="WP_129518835.1">
    <property type="nucleotide sequence ID" value="NZ_SDPN01000001.1"/>
</dbReference>
<name>A0A4Q2L9L2_9MICO</name>
<keyword evidence="7" id="KW-1185">Reference proteome</keyword>
<dbReference type="GO" id="GO:0012505">
    <property type="term" value="C:endomembrane system"/>
    <property type="evidence" value="ECO:0007669"/>
    <property type="project" value="UniProtKB-SubCell"/>
</dbReference>
<keyword evidence="6" id="KW-0489">Methyltransferase</keyword>
<accession>A0A4Q2L9L2</accession>
<evidence type="ECO:0000313" key="7">
    <source>
        <dbReference type="Proteomes" id="UP000293865"/>
    </source>
</evidence>
<dbReference type="PANTHER" id="PTHR43847:SF1">
    <property type="entry name" value="BLL3993 PROTEIN"/>
    <property type="match status" value="1"/>
</dbReference>
<keyword evidence="4 5" id="KW-0472">Membrane</keyword>
<dbReference type="InterPro" id="IPR007318">
    <property type="entry name" value="Phopholipid_MeTrfase"/>
</dbReference>
<comment type="caution">
    <text evidence="6">The sequence shown here is derived from an EMBL/GenBank/DDBJ whole genome shotgun (WGS) entry which is preliminary data.</text>
</comment>
<keyword evidence="2 5" id="KW-0812">Transmembrane</keyword>
<comment type="subcellular location">
    <subcellularLocation>
        <location evidence="1">Endomembrane system</location>
        <topology evidence="1">Multi-pass membrane protein</topology>
    </subcellularLocation>
</comment>
<sequence length="178" mass="19468">MDLVGVYRNLPLPPGQVVGIIVGVTLDRMFPARLPGPRAAHRAVGALLLVSGGALNAWALAERRRRTTGTFELEQPQSLVTTGPYARSRHPMYVGWWFIHLGLGLLRSSAWVAATVPTAALVEHPGVVDEERMLDREFGDEFARYRERVPRYVAGWRRSAAAGTRTAAGTTVVARPTS</sequence>
<evidence type="ECO:0000256" key="1">
    <source>
        <dbReference type="ARBA" id="ARBA00004127"/>
    </source>
</evidence>
<feature type="transmembrane region" description="Helical" evidence="5">
    <location>
        <begin position="39"/>
        <end position="61"/>
    </location>
</feature>
<dbReference type="GO" id="GO:0032259">
    <property type="term" value="P:methylation"/>
    <property type="evidence" value="ECO:0007669"/>
    <property type="project" value="UniProtKB-KW"/>
</dbReference>
<dbReference type="Gene3D" id="1.20.120.1630">
    <property type="match status" value="1"/>
</dbReference>
<dbReference type="GO" id="GO:0008168">
    <property type="term" value="F:methyltransferase activity"/>
    <property type="evidence" value="ECO:0007669"/>
    <property type="project" value="UniProtKB-KW"/>
</dbReference>
<reference evidence="6 7" key="1">
    <citation type="submission" date="2019-01" db="EMBL/GenBank/DDBJ databases">
        <title>Agromyces.</title>
        <authorList>
            <person name="Li J."/>
        </authorList>
    </citation>
    <scope>NUCLEOTIDE SEQUENCE [LARGE SCALE GENOMIC DNA]</scope>
    <source>
        <strain evidence="6 7">DSM 15934</strain>
    </source>
</reference>
<dbReference type="OrthoDB" id="941586at2"/>
<keyword evidence="3 5" id="KW-1133">Transmembrane helix</keyword>